<dbReference type="PANTHER" id="PTHR30071">
    <property type="entry name" value="HEME EXPORTER PROTEIN C"/>
    <property type="match status" value="1"/>
</dbReference>
<reference evidence="9" key="2">
    <citation type="journal article" date="2021" name="PeerJ">
        <title>Extensive microbial diversity within the chicken gut microbiome revealed by metagenomics and culture.</title>
        <authorList>
            <person name="Gilroy R."/>
            <person name="Ravi A."/>
            <person name="Getino M."/>
            <person name="Pursley I."/>
            <person name="Horton D.L."/>
            <person name="Alikhan N.F."/>
            <person name="Baker D."/>
            <person name="Gharbi K."/>
            <person name="Hall N."/>
            <person name="Watson M."/>
            <person name="Adriaenssens E.M."/>
            <person name="Foster-Nyarko E."/>
            <person name="Jarju S."/>
            <person name="Secka A."/>
            <person name="Antonio M."/>
            <person name="Oren A."/>
            <person name="Chaudhuri R.R."/>
            <person name="La Ragione R."/>
            <person name="Hildebrand F."/>
            <person name="Pallen M.J."/>
        </authorList>
    </citation>
    <scope>NUCLEOTIDE SEQUENCE</scope>
    <source>
        <strain evidence="9">G3-4614</strain>
    </source>
</reference>
<feature type="domain" description="Cytochrome c assembly protein" evidence="7">
    <location>
        <begin position="547"/>
        <end position="743"/>
    </location>
</feature>
<feature type="domain" description="ResB-like" evidence="8">
    <location>
        <begin position="66"/>
        <end position="183"/>
    </location>
</feature>
<evidence type="ECO:0000313" key="9">
    <source>
        <dbReference type="EMBL" id="MBO8438353.1"/>
    </source>
</evidence>
<evidence type="ECO:0000256" key="1">
    <source>
        <dbReference type="ARBA" id="ARBA00004141"/>
    </source>
</evidence>
<evidence type="ECO:0000256" key="6">
    <source>
        <dbReference type="SAM" id="Phobius"/>
    </source>
</evidence>
<dbReference type="Proteomes" id="UP000823636">
    <property type="component" value="Unassembled WGS sequence"/>
</dbReference>
<feature type="transmembrane region" description="Helical" evidence="6">
    <location>
        <begin position="655"/>
        <end position="677"/>
    </location>
</feature>
<reference evidence="9" key="1">
    <citation type="submission" date="2020-10" db="EMBL/GenBank/DDBJ databases">
        <authorList>
            <person name="Gilroy R."/>
        </authorList>
    </citation>
    <scope>NUCLEOTIDE SEQUENCE</scope>
    <source>
        <strain evidence="9">G3-4614</strain>
    </source>
</reference>
<organism evidence="9 10">
    <name type="scientific">Candidatus Caccoplasma merdipullorum</name>
    <dbReference type="NCBI Taxonomy" id="2840718"/>
    <lineage>
        <taxon>Bacteria</taxon>
        <taxon>Pseudomonadati</taxon>
        <taxon>Bacteroidota</taxon>
        <taxon>Bacteroidia</taxon>
        <taxon>Bacteroidales</taxon>
        <taxon>Bacteroidaceae</taxon>
        <taxon>Bacteroidaceae incertae sedis</taxon>
        <taxon>Candidatus Caccoplasma</taxon>
    </lineage>
</organism>
<accession>A0A9D9H821</accession>
<feature type="transmembrane region" description="Helical" evidence="6">
    <location>
        <begin position="520"/>
        <end position="539"/>
    </location>
</feature>
<keyword evidence="5 6" id="KW-0472">Membrane</keyword>
<proteinExistence type="predicted"/>
<feature type="transmembrane region" description="Helical" evidence="6">
    <location>
        <begin position="480"/>
        <end position="500"/>
    </location>
</feature>
<feature type="transmembrane region" description="Helical" evidence="6">
    <location>
        <begin position="36"/>
        <end position="61"/>
    </location>
</feature>
<feature type="transmembrane region" description="Helical" evidence="6">
    <location>
        <begin position="193"/>
        <end position="216"/>
    </location>
</feature>
<protein>
    <submittedName>
        <fullName evidence="9">Cytochrome c biogenesis protein CcsA</fullName>
    </submittedName>
</protein>
<evidence type="ECO:0000259" key="8">
    <source>
        <dbReference type="Pfam" id="PF05140"/>
    </source>
</evidence>
<dbReference type="GO" id="GO:0005886">
    <property type="term" value="C:plasma membrane"/>
    <property type="evidence" value="ECO:0007669"/>
    <property type="project" value="TreeGrafter"/>
</dbReference>
<dbReference type="GO" id="GO:0017004">
    <property type="term" value="P:cytochrome complex assembly"/>
    <property type="evidence" value="ECO:0007669"/>
    <property type="project" value="UniProtKB-KW"/>
</dbReference>
<dbReference type="PANTHER" id="PTHR30071:SF1">
    <property type="entry name" value="CYTOCHROME B_B6 PROTEIN-RELATED"/>
    <property type="match status" value="1"/>
</dbReference>
<dbReference type="EMBL" id="JADIMW010000062">
    <property type="protein sequence ID" value="MBO8438353.1"/>
    <property type="molecule type" value="Genomic_DNA"/>
</dbReference>
<dbReference type="InterPro" id="IPR007816">
    <property type="entry name" value="ResB-like_domain"/>
</dbReference>
<evidence type="ECO:0000313" key="10">
    <source>
        <dbReference type="Proteomes" id="UP000823636"/>
    </source>
</evidence>
<dbReference type="Pfam" id="PF05140">
    <property type="entry name" value="ResB"/>
    <property type="match status" value="1"/>
</dbReference>
<dbReference type="GO" id="GO:0020037">
    <property type="term" value="F:heme binding"/>
    <property type="evidence" value="ECO:0007669"/>
    <property type="project" value="InterPro"/>
</dbReference>
<keyword evidence="4 6" id="KW-1133">Transmembrane helix</keyword>
<dbReference type="AlphaFoldDB" id="A0A9D9H821"/>
<feature type="transmembrane region" description="Helical" evidence="6">
    <location>
        <begin position="572"/>
        <end position="591"/>
    </location>
</feature>
<evidence type="ECO:0000259" key="7">
    <source>
        <dbReference type="Pfam" id="PF01578"/>
    </source>
</evidence>
<dbReference type="Pfam" id="PF01578">
    <property type="entry name" value="Cytochrom_C_asm"/>
    <property type="match status" value="1"/>
</dbReference>
<evidence type="ECO:0000256" key="2">
    <source>
        <dbReference type="ARBA" id="ARBA00022692"/>
    </source>
</evidence>
<feature type="transmembrane region" description="Helical" evidence="6">
    <location>
        <begin position="717"/>
        <end position="739"/>
    </location>
</feature>
<keyword evidence="3" id="KW-0201">Cytochrome c-type biogenesis</keyword>
<evidence type="ECO:0000256" key="4">
    <source>
        <dbReference type="ARBA" id="ARBA00022989"/>
    </source>
</evidence>
<evidence type="ECO:0000256" key="3">
    <source>
        <dbReference type="ARBA" id="ARBA00022748"/>
    </source>
</evidence>
<dbReference type="InterPro" id="IPR002541">
    <property type="entry name" value="Cyt_c_assembly"/>
</dbReference>
<comment type="subcellular location">
    <subcellularLocation>
        <location evidence="1">Membrane</location>
        <topology evidence="1">Multi-pass membrane protein</topology>
    </subcellularLocation>
</comment>
<name>A0A9D9H821_9BACT</name>
<keyword evidence="2 6" id="KW-0812">Transmembrane</keyword>
<gene>
    <name evidence="9" type="primary">ccsA</name>
    <name evidence="9" type="ORF">IAC54_05580</name>
</gene>
<feature type="transmembrane region" description="Helical" evidence="6">
    <location>
        <begin position="611"/>
        <end position="635"/>
    </location>
</feature>
<dbReference type="InterPro" id="IPR045062">
    <property type="entry name" value="Cyt_c_biogenesis_CcsA/CcmC"/>
</dbReference>
<feature type="transmembrane region" description="Helical" evidence="6">
    <location>
        <begin position="545"/>
        <end position="565"/>
    </location>
</feature>
<evidence type="ECO:0000256" key="5">
    <source>
        <dbReference type="ARBA" id="ARBA00023136"/>
    </source>
</evidence>
<sequence>MMKPLAEKIAFGSLTAVIAVIGTATVIETGIGTERIFATVYGTVWFSLMWGVVAVASVYVLKRRLRFMRPASVTLHVAFIMILAGALLTRISSESGILHLREGEPTAVYTDENGTRRPLSFTAVLKKFSTEYYPGTEAPSDYISQIAITTPNGKTENKKISMNNIATVGGWRLYQSSFDEDGRGSWLALNRDIYGIPVTYAGYIMLFVSFIWMLAEPRGTFRRISSRLVRRTAVILLPALMFSSTEADAAPTTLSQKQASAFGKVQLLFNDRIAPIQTLAVDFTHKLTGQSSHAGYTAEQVFAGWLFYPEEWQYEPMIKIKSRALRRELGLREYAAFIDFFDSDRKYILEPYCRKMYLFGSDIPFGKAVREVDEKIQLIIMLQQGTLLSVFPYTDTTGRTVWLTPVSDIPSSASDEYRKVVKGIFPLIYSSVRGGDGQTEYFDAIEGLIRFQKANAGTTLLSDIKIAAEQIYNNYPFATYIYRINLLVGIMAFLASLLFISRNTRGNAILKKRVQTAISVFTVVSFTILTAGILLRAYISARLPFGNGYETMLLLSWIILLFALLLKNKIPWINSFALLLSGFFLLISHLNRMNPQITPLMPVLSSPLLSLHVATVMASYALLSFTFINSIAALLSAKIASDSGTLKKHALISRFLLYPALALLSVGIFTGAVWANVSWGAYWSWDPKEVWALITLLVYALPLHKGQIPFFRKEKQFHIYMIIAFTTVLMTYFGVNYILGGMHSYA</sequence>
<comment type="caution">
    <text evidence="9">The sequence shown here is derived from an EMBL/GenBank/DDBJ whole genome shotgun (WGS) entry which is preliminary data.</text>
</comment>